<organism evidence="3 4">
    <name type="scientific">Kaistia nematophila</name>
    <dbReference type="NCBI Taxonomy" id="2994654"/>
    <lineage>
        <taxon>Bacteria</taxon>
        <taxon>Pseudomonadati</taxon>
        <taxon>Pseudomonadota</taxon>
        <taxon>Alphaproteobacteria</taxon>
        <taxon>Hyphomicrobiales</taxon>
        <taxon>Kaistiaceae</taxon>
        <taxon>Kaistia</taxon>
    </lineage>
</organism>
<dbReference type="PANTHER" id="PTHR43639:SF1">
    <property type="entry name" value="SHORT-CHAIN DEHYDROGENASE_REDUCTASE FAMILY PROTEIN"/>
    <property type="match status" value="1"/>
</dbReference>
<accession>A0A9X3IK24</accession>
<evidence type="ECO:0000256" key="2">
    <source>
        <dbReference type="ARBA" id="ARBA00023002"/>
    </source>
</evidence>
<comment type="caution">
    <text evidence="3">The sequence shown here is derived from an EMBL/GenBank/DDBJ whole genome shotgun (WGS) entry which is preliminary data.</text>
</comment>
<gene>
    <name evidence="3" type="ORF">OSH07_02495</name>
</gene>
<keyword evidence="4" id="KW-1185">Reference proteome</keyword>
<reference evidence="3" key="1">
    <citation type="submission" date="2022-11" db="EMBL/GenBank/DDBJ databases">
        <title>Biodiversity and phylogenetic relationships of bacteria.</title>
        <authorList>
            <person name="Machado R.A.R."/>
            <person name="Bhat A."/>
            <person name="Loulou A."/>
            <person name="Kallel S."/>
        </authorList>
    </citation>
    <scope>NUCLEOTIDE SEQUENCE</scope>
    <source>
        <strain evidence="3">K-TC2</strain>
    </source>
</reference>
<dbReference type="EMBL" id="JAPKNK010000001">
    <property type="protein sequence ID" value="MCX5568056.1"/>
    <property type="molecule type" value="Genomic_DNA"/>
</dbReference>
<evidence type="ECO:0000313" key="3">
    <source>
        <dbReference type="EMBL" id="MCX5568056.1"/>
    </source>
</evidence>
<name>A0A9X3IK24_9HYPH</name>
<proteinExistence type="inferred from homology"/>
<comment type="similarity">
    <text evidence="1">Belongs to the short-chain dehydrogenases/reductases (SDR) family.</text>
</comment>
<dbReference type="SUPFAM" id="SSF51735">
    <property type="entry name" value="NAD(P)-binding Rossmann-fold domains"/>
    <property type="match status" value="1"/>
</dbReference>
<dbReference type="Gene3D" id="3.40.50.720">
    <property type="entry name" value="NAD(P)-binding Rossmann-like Domain"/>
    <property type="match status" value="1"/>
</dbReference>
<dbReference type="PRINTS" id="PR00080">
    <property type="entry name" value="SDRFAMILY"/>
</dbReference>
<dbReference type="Proteomes" id="UP001144805">
    <property type="component" value="Unassembled WGS sequence"/>
</dbReference>
<protein>
    <submittedName>
        <fullName evidence="3">SDR family NAD(P)-dependent oxidoreductase</fullName>
    </submittedName>
</protein>
<dbReference type="RefSeq" id="WP_266337019.1">
    <property type="nucleotide sequence ID" value="NZ_JAPKNK010000001.1"/>
</dbReference>
<evidence type="ECO:0000256" key="1">
    <source>
        <dbReference type="ARBA" id="ARBA00006484"/>
    </source>
</evidence>
<dbReference type="InterPro" id="IPR036291">
    <property type="entry name" value="NAD(P)-bd_dom_sf"/>
</dbReference>
<dbReference type="Pfam" id="PF13561">
    <property type="entry name" value="adh_short_C2"/>
    <property type="match status" value="1"/>
</dbReference>
<evidence type="ECO:0000313" key="4">
    <source>
        <dbReference type="Proteomes" id="UP001144805"/>
    </source>
</evidence>
<dbReference type="PRINTS" id="PR00081">
    <property type="entry name" value="GDHRDH"/>
</dbReference>
<dbReference type="CDD" id="cd05233">
    <property type="entry name" value="SDR_c"/>
    <property type="match status" value="1"/>
</dbReference>
<dbReference type="InterPro" id="IPR002347">
    <property type="entry name" value="SDR_fam"/>
</dbReference>
<dbReference type="PROSITE" id="PS00061">
    <property type="entry name" value="ADH_SHORT"/>
    <property type="match status" value="1"/>
</dbReference>
<dbReference type="FunFam" id="3.40.50.720:FF:000084">
    <property type="entry name" value="Short-chain dehydrogenase reductase"/>
    <property type="match status" value="1"/>
</dbReference>
<dbReference type="InterPro" id="IPR020904">
    <property type="entry name" value="Sc_DH/Rdtase_CS"/>
</dbReference>
<dbReference type="GO" id="GO:0016491">
    <property type="term" value="F:oxidoreductase activity"/>
    <property type="evidence" value="ECO:0007669"/>
    <property type="project" value="UniProtKB-KW"/>
</dbReference>
<dbReference type="AlphaFoldDB" id="A0A9X3IK24"/>
<sequence length="254" mass="27125">MTFANYPSLSGRVVFVTGGASGIGADIVRAFAGTGARVAFVDIQEEAGRALADELGGAAHQPLFLRCDLADIGATQAAVAEVGRRLGPIGVLVNNAANDDRHEIDAVTEEYWDWAQSINLRPQFFTAQAVRPQMRALGYGSIINFSSIAWRGGAPNMPAYTTAKAAVLGLTRSLARAFGADNIRVNAIEPGAVMTEKQYALWYKTPESVDALVSRQCIRTVLHGDEIARTVLFLGADDSRMITKQSIIVDGGLI</sequence>
<keyword evidence="2" id="KW-0560">Oxidoreductase</keyword>
<dbReference type="PANTHER" id="PTHR43639">
    <property type="entry name" value="OXIDOREDUCTASE, SHORT-CHAIN DEHYDROGENASE/REDUCTASE FAMILY (AFU_ORTHOLOGUE AFUA_5G02870)"/>
    <property type="match status" value="1"/>
</dbReference>